<protein>
    <submittedName>
        <fullName evidence="5">ABC transporter ATP-binding protein</fullName>
    </submittedName>
</protein>
<dbReference type="InterPro" id="IPR051782">
    <property type="entry name" value="ABC_Transporter_VariousFunc"/>
</dbReference>
<keyword evidence="3 5" id="KW-0067">ATP-binding</keyword>
<dbReference type="EMBL" id="LR215048">
    <property type="protein sequence ID" value="VEU80370.1"/>
    <property type="molecule type" value="Genomic_DNA"/>
</dbReference>
<accession>A0A449BDJ0</accession>
<dbReference type="PANTHER" id="PTHR42939:SF1">
    <property type="entry name" value="ABC TRANSPORTER ATP-BINDING PROTEIN ALBC-RELATED"/>
    <property type="match status" value="1"/>
</dbReference>
<gene>
    <name evidence="5" type="primary">bcrA_1</name>
    <name evidence="5" type="ORF">NCTC10138_00739</name>
</gene>
<dbReference type="GO" id="GO:0005524">
    <property type="term" value="F:ATP binding"/>
    <property type="evidence" value="ECO:0007669"/>
    <property type="project" value="UniProtKB-KW"/>
</dbReference>
<dbReference type="CDD" id="cd03230">
    <property type="entry name" value="ABC_DR_subfamily_A"/>
    <property type="match status" value="1"/>
</dbReference>
<dbReference type="SMART" id="SM00382">
    <property type="entry name" value="AAA"/>
    <property type="match status" value="1"/>
</dbReference>
<evidence type="ECO:0000256" key="1">
    <source>
        <dbReference type="ARBA" id="ARBA00022448"/>
    </source>
</evidence>
<reference evidence="5 6" key="1">
    <citation type="submission" date="2019-01" db="EMBL/GenBank/DDBJ databases">
        <authorList>
            <consortium name="Pathogen Informatics"/>
        </authorList>
    </citation>
    <scope>NUCLEOTIDE SEQUENCE [LARGE SCALE GENOMIC DNA]</scope>
    <source>
        <strain evidence="5 6">NCTC10138</strain>
    </source>
</reference>
<dbReference type="RefSeq" id="WP_026390491.1">
    <property type="nucleotide sequence ID" value="NZ_LR215048.1"/>
</dbReference>
<evidence type="ECO:0000259" key="4">
    <source>
        <dbReference type="PROSITE" id="PS50893"/>
    </source>
</evidence>
<dbReference type="InterPro" id="IPR027417">
    <property type="entry name" value="P-loop_NTPase"/>
</dbReference>
<name>A0A449BDJ0_HAPAX</name>
<dbReference type="SUPFAM" id="SSF52540">
    <property type="entry name" value="P-loop containing nucleoside triphosphate hydrolases"/>
    <property type="match status" value="1"/>
</dbReference>
<dbReference type="Pfam" id="PF00005">
    <property type="entry name" value="ABC_tran"/>
    <property type="match status" value="1"/>
</dbReference>
<keyword evidence="2" id="KW-0547">Nucleotide-binding</keyword>
<evidence type="ECO:0000256" key="2">
    <source>
        <dbReference type="ARBA" id="ARBA00022741"/>
    </source>
</evidence>
<keyword evidence="6" id="KW-1185">Reference proteome</keyword>
<dbReference type="InterPro" id="IPR017871">
    <property type="entry name" value="ABC_transporter-like_CS"/>
</dbReference>
<dbReference type="PROSITE" id="PS00211">
    <property type="entry name" value="ABC_TRANSPORTER_1"/>
    <property type="match status" value="1"/>
</dbReference>
<dbReference type="OrthoDB" id="9775135at2"/>
<organism evidence="5 6">
    <name type="scientific">Haploplasma axanthum</name>
    <name type="common">Acholeplasma axanthum</name>
    <dbReference type="NCBI Taxonomy" id="29552"/>
    <lineage>
        <taxon>Bacteria</taxon>
        <taxon>Bacillati</taxon>
        <taxon>Mycoplasmatota</taxon>
        <taxon>Mollicutes</taxon>
        <taxon>Acholeplasmatales</taxon>
        <taxon>Acholeplasmataceae</taxon>
        <taxon>Haploplasma</taxon>
    </lineage>
</organism>
<dbReference type="STRING" id="1278311.GCA_000428705_00937"/>
<dbReference type="Proteomes" id="UP000289841">
    <property type="component" value="Chromosome"/>
</dbReference>
<proteinExistence type="predicted"/>
<feature type="domain" description="ABC transporter" evidence="4">
    <location>
        <begin position="2"/>
        <end position="233"/>
    </location>
</feature>
<dbReference type="Gene3D" id="3.40.50.300">
    <property type="entry name" value="P-loop containing nucleotide triphosphate hydrolases"/>
    <property type="match status" value="1"/>
</dbReference>
<dbReference type="PANTHER" id="PTHR42939">
    <property type="entry name" value="ABC TRANSPORTER ATP-BINDING PROTEIN ALBC-RELATED"/>
    <property type="match status" value="1"/>
</dbReference>
<dbReference type="GO" id="GO:0016887">
    <property type="term" value="F:ATP hydrolysis activity"/>
    <property type="evidence" value="ECO:0007669"/>
    <property type="project" value="InterPro"/>
</dbReference>
<dbReference type="AlphaFoldDB" id="A0A449BDJ0"/>
<evidence type="ECO:0000313" key="6">
    <source>
        <dbReference type="Proteomes" id="UP000289841"/>
    </source>
</evidence>
<dbReference type="InterPro" id="IPR003439">
    <property type="entry name" value="ABC_transporter-like_ATP-bd"/>
</dbReference>
<keyword evidence="1" id="KW-0813">Transport</keyword>
<dbReference type="InterPro" id="IPR003593">
    <property type="entry name" value="AAA+_ATPase"/>
</dbReference>
<dbReference type="KEGG" id="aaxa:NCTC10138_00739"/>
<dbReference type="PROSITE" id="PS50893">
    <property type="entry name" value="ABC_TRANSPORTER_2"/>
    <property type="match status" value="1"/>
</dbReference>
<evidence type="ECO:0000256" key="3">
    <source>
        <dbReference type="ARBA" id="ARBA00022840"/>
    </source>
</evidence>
<evidence type="ECO:0000313" key="5">
    <source>
        <dbReference type="EMBL" id="VEU80370.1"/>
    </source>
</evidence>
<sequence length="237" mass="26537">MLEIKNLSKSYVPGIKALDNVNVNIANGEIFAFIGHNGAGKTTAIKSIVGILSFEEGEILLDGVNIKNAPIEFKKMTAYIPDNPELYDNLTGIQYLNFIANIYKLDVEKRNDDIVKYSRDFEIYEDLGNLISSYSHGMKQKLALISAFIRHPKLLILDEPFVGLDPNATFKMKTLMKEMADAGSIIFFSTHVLEVAEKFCDHVAIIKKGKIMKIGTMNEVKGDKSLETVFMEMTDSE</sequence>